<dbReference type="EMBL" id="CAJVPY010000006">
    <property type="protein sequence ID" value="CAG8443456.1"/>
    <property type="molecule type" value="Genomic_DNA"/>
</dbReference>
<sequence>MAETPFLSLFFLIYFISAVSARLQISDMSFFEIREYIPYIVVTIILLILIILTHKCDAYWLNKVIFYILLIFLCLIFPPIFFYATEGFSKATIALISVSSAGIVSLIIGLFIRQISHPELIRHKTWFDTPPLNSPLHSGQLLSLQTIDSIFVGVGSMIIFGIFAYLIVIFFMSGFDIKIYVPFIVILLLFLLLICLVICYQFNEAVYYRIVIVLATILGGIGYYILFYSILKEVNRISLLLFWADLWLILLSTYTIVLIKSGSVIPSIFEIKGHNEIPRPFVSHFKCIIRV</sequence>
<name>A0A9N8V4Q3_9GLOM</name>
<evidence type="ECO:0000313" key="4">
    <source>
        <dbReference type="Proteomes" id="UP000789405"/>
    </source>
</evidence>
<feature type="transmembrane region" description="Helical" evidence="1">
    <location>
        <begin position="179"/>
        <end position="199"/>
    </location>
</feature>
<keyword evidence="1" id="KW-0812">Transmembrane</keyword>
<organism evidence="3 4">
    <name type="scientific">Dentiscutata erythropus</name>
    <dbReference type="NCBI Taxonomy" id="1348616"/>
    <lineage>
        <taxon>Eukaryota</taxon>
        <taxon>Fungi</taxon>
        <taxon>Fungi incertae sedis</taxon>
        <taxon>Mucoromycota</taxon>
        <taxon>Glomeromycotina</taxon>
        <taxon>Glomeromycetes</taxon>
        <taxon>Diversisporales</taxon>
        <taxon>Gigasporaceae</taxon>
        <taxon>Dentiscutata</taxon>
    </lineage>
</organism>
<feature type="chain" id="PRO_5040130879" evidence="2">
    <location>
        <begin position="22"/>
        <end position="291"/>
    </location>
</feature>
<accession>A0A9N8V4Q3</accession>
<reference evidence="3" key="1">
    <citation type="submission" date="2021-06" db="EMBL/GenBank/DDBJ databases">
        <authorList>
            <person name="Kallberg Y."/>
            <person name="Tangrot J."/>
            <person name="Rosling A."/>
        </authorList>
    </citation>
    <scope>NUCLEOTIDE SEQUENCE</scope>
    <source>
        <strain evidence="3">MA453B</strain>
    </source>
</reference>
<evidence type="ECO:0000313" key="3">
    <source>
        <dbReference type="EMBL" id="CAG8443456.1"/>
    </source>
</evidence>
<dbReference type="AlphaFoldDB" id="A0A9N8V4Q3"/>
<keyword evidence="1" id="KW-0472">Membrane</keyword>
<feature type="transmembrane region" description="Helical" evidence="1">
    <location>
        <begin position="237"/>
        <end position="259"/>
    </location>
</feature>
<dbReference type="OrthoDB" id="10651913at2759"/>
<feature type="transmembrane region" description="Helical" evidence="1">
    <location>
        <begin position="64"/>
        <end position="85"/>
    </location>
</feature>
<feature type="signal peptide" evidence="2">
    <location>
        <begin position="1"/>
        <end position="21"/>
    </location>
</feature>
<feature type="transmembrane region" description="Helical" evidence="1">
    <location>
        <begin position="36"/>
        <end position="52"/>
    </location>
</feature>
<feature type="transmembrane region" description="Helical" evidence="1">
    <location>
        <begin position="91"/>
        <end position="112"/>
    </location>
</feature>
<keyword evidence="1" id="KW-1133">Transmembrane helix</keyword>
<comment type="caution">
    <text evidence="3">The sequence shown here is derived from an EMBL/GenBank/DDBJ whole genome shotgun (WGS) entry which is preliminary data.</text>
</comment>
<keyword evidence="4" id="KW-1185">Reference proteome</keyword>
<feature type="transmembrane region" description="Helical" evidence="1">
    <location>
        <begin position="206"/>
        <end position="231"/>
    </location>
</feature>
<feature type="transmembrane region" description="Helical" evidence="1">
    <location>
        <begin position="150"/>
        <end position="173"/>
    </location>
</feature>
<protein>
    <submittedName>
        <fullName evidence="3">11292_t:CDS:1</fullName>
    </submittedName>
</protein>
<dbReference type="Proteomes" id="UP000789405">
    <property type="component" value="Unassembled WGS sequence"/>
</dbReference>
<keyword evidence="2" id="KW-0732">Signal</keyword>
<proteinExistence type="predicted"/>
<evidence type="ECO:0000256" key="1">
    <source>
        <dbReference type="SAM" id="Phobius"/>
    </source>
</evidence>
<gene>
    <name evidence="3" type="ORF">DERYTH_LOCUS30</name>
</gene>
<evidence type="ECO:0000256" key="2">
    <source>
        <dbReference type="SAM" id="SignalP"/>
    </source>
</evidence>